<reference evidence="3" key="2">
    <citation type="submission" date="2013-04" db="EMBL/GenBank/DDBJ databases">
        <title>Genomic mechanisms accounting for the adaptation to parasitism in nematode-trapping fungi.</title>
        <authorList>
            <person name="Ahren D.G."/>
        </authorList>
    </citation>
    <scope>NUCLEOTIDE SEQUENCE [LARGE SCALE GENOMIC DNA]</scope>
    <source>
        <strain evidence="3">CBS 200.50</strain>
    </source>
</reference>
<dbReference type="GO" id="GO:0017025">
    <property type="term" value="F:TBP-class protein binding"/>
    <property type="evidence" value="ECO:0007669"/>
    <property type="project" value="TreeGrafter"/>
</dbReference>
<dbReference type="InterPro" id="IPR053029">
    <property type="entry name" value="RNA_pol_I-specific_init_factor"/>
</dbReference>
<keyword evidence="3" id="KW-1185">Reference proteome</keyword>
<gene>
    <name evidence="2" type="ORF">H072_9543</name>
</gene>
<proteinExistence type="predicted"/>
<name>S8A2I1_DACHA</name>
<evidence type="ECO:0000313" key="3">
    <source>
        <dbReference type="Proteomes" id="UP000015100"/>
    </source>
</evidence>
<dbReference type="STRING" id="1284197.S8A2I1"/>
<protein>
    <submittedName>
        <fullName evidence="2">Uncharacterized protein</fullName>
    </submittedName>
</protein>
<comment type="caution">
    <text evidence="2">The sequence shown here is derived from an EMBL/GenBank/DDBJ whole genome shotgun (WGS) entry which is preliminary data.</text>
</comment>
<dbReference type="EMBL" id="AQGS01000814">
    <property type="protein sequence ID" value="EPS36929.1"/>
    <property type="molecule type" value="Genomic_DNA"/>
</dbReference>
<dbReference type="HOGENOM" id="CLU_692658_0_0_1"/>
<dbReference type="Proteomes" id="UP000015100">
    <property type="component" value="Unassembled WGS sequence"/>
</dbReference>
<dbReference type="OMA" id="IMYPHYK"/>
<sequence>MTSQAAYFSYYPVPHSTFTPISHEPVSASGLTRKRKRTKSLLTNPEEEEEQEEEEDDGDHDAAQLRTAATSSGGDGLAPLPSLTTAANEAEEEEGEGDDDDDDDETSADHKRKALARNPEHRIRNAGYARDLLDALPPLQPSSLQAKHMNHVNTILHICLLRRDWKRAKRAFKLLLLSDSETDIRNLRLKRIWKIGVEVLSWDGVANDSKNTLRRAEEDEEKEEEEVEAATEKARPRRDYTKAVEYMNRLIIMYPHYKHYVVGKGVNATTILPIMMHFEVLALQDKLSTALKTGEETVVTEVISGITAVTDRLRTLQETPPWIDMVELWKLRGQLHIWAADLNLTLLNDEGAHLKCRITGHKVAQKMKERGVDGWQEFVFDYHDDNDDDRNEFTDTSF</sequence>
<dbReference type="PANTHER" id="PTHR28244">
    <property type="entry name" value="RNA POLYMERASE I-SPECIFIC TRANSCRIPTION INITIATION FACTOR RRN11"/>
    <property type="match status" value="1"/>
</dbReference>
<organism evidence="2 3">
    <name type="scientific">Dactylellina haptotyla (strain CBS 200.50)</name>
    <name type="common">Nematode-trapping fungus</name>
    <name type="synonym">Monacrosporium haptotylum</name>
    <dbReference type="NCBI Taxonomy" id="1284197"/>
    <lineage>
        <taxon>Eukaryota</taxon>
        <taxon>Fungi</taxon>
        <taxon>Dikarya</taxon>
        <taxon>Ascomycota</taxon>
        <taxon>Pezizomycotina</taxon>
        <taxon>Orbiliomycetes</taxon>
        <taxon>Orbiliales</taxon>
        <taxon>Orbiliaceae</taxon>
        <taxon>Dactylellina</taxon>
    </lineage>
</organism>
<evidence type="ECO:0000313" key="2">
    <source>
        <dbReference type="EMBL" id="EPS36929.1"/>
    </source>
</evidence>
<feature type="compositionally biased region" description="Acidic residues" evidence="1">
    <location>
        <begin position="45"/>
        <end position="59"/>
    </location>
</feature>
<dbReference type="Pfam" id="PF04090">
    <property type="entry name" value="Rrn11"/>
    <property type="match status" value="1"/>
</dbReference>
<accession>S8A2I1</accession>
<feature type="region of interest" description="Disordered" evidence="1">
    <location>
        <begin position="211"/>
        <end position="234"/>
    </location>
</feature>
<dbReference type="GO" id="GO:0001164">
    <property type="term" value="F:RNA polymerase I core promoter sequence-specific DNA binding"/>
    <property type="evidence" value="ECO:0007669"/>
    <property type="project" value="InterPro"/>
</dbReference>
<dbReference type="GO" id="GO:0042790">
    <property type="term" value="P:nucleolar large rRNA transcription by RNA polymerase I"/>
    <property type="evidence" value="ECO:0007669"/>
    <property type="project" value="TreeGrafter"/>
</dbReference>
<dbReference type="GO" id="GO:0001181">
    <property type="term" value="F:RNA polymerase I general transcription initiation factor activity"/>
    <property type="evidence" value="ECO:0007669"/>
    <property type="project" value="InterPro"/>
</dbReference>
<dbReference type="InterPro" id="IPR007224">
    <property type="entry name" value="TIF_Rrn11"/>
</dbReference>
<dbReference type="GO" id="GO:0070860">
    <property type="term" value="C:RNA polymerase I core factor complex"/>
    <property type="evidence" value="ECO:0007669"/>
    <property type="project" value="TreeGrafter"/>
</dbReference>
<evidence type="ECO:0000256" key="1">
    <source>
        <dbReference type="SAM" id="MobiDB-lite"/>
    </source>
</evidence>
<feature type="compositionally biased region" description="Acidic residues" evidence="1">
    <location>
        <begin position="218"/>
        <end position="229"/>
    </location>
</feature>
<feature type="compositionally biased region" description="Acidic residues" evidence="1">
    <location>
        <begin position="89"/>
        <end position="106"/>
    </location>
</feature>
<dbReference type="OrthoDB" id="2159786at2759"/>
<reference evidence="2 3" key="1">
    <citation type="journal article" date="2013" name="PLoS Genet.">
        <title>Genomic mechanisms accounting for the adaptation to parasitism in nematode-trapping fungi.</title>
        <authorList>
            <person name="Meerupati T."/>
            <person name="Andersson K.M."/>
            <person name="Friman E."/>
            <person name="Kumar D."/>
            <person name="Tunlid A."/>
            <person name="Ahren D."/>
        </authorList>
    </citation>
    <scope>NUCLEOTIDE SEQUENCE [LARGE SCALE GENOMIC DNA]</scope>
    <source>
        <strain evidence="2 3">CBS 200.50</strain>
    </source>
</reference>
<dbReference type="PANTHER" id="PTHR28244:SF1">
    <property type="entry name" value="RNA POLYMERASE I-SPECIFIC TRANSCRIPTION INITIATION FACTOR RRN11"/>
    <property type="match status" value="1"/>
</dbReference>
<dbReference type="AlphaFoldDB" id="S8A2I1"/>
<feature type="region of interest" description="Disordered" evidence="1">
    <location>
        <begin position="13"/>
        <end position="122"/>
    </location>
</feature>